<comment type="caution">
    <text evidence="1">The sequence shown here is derived from an EMBL/GenBank/DDBJ whole genome shotgun (WGS) entry which is preliminary data.</text>
</comment>
<sequence>MAASNTPRYRLQVTGYRYPKLSPTQERMIIIAIIIIMELLSCSCSSAQGSCKSKLRTNDSVTNQIKSNQTRHATHRASLFAARWVCKDNSKGTSWNEIKGRECFIGHFFGIIMIQGAIEVFIT</sequence>
<dbReference type="Proteomes" id="UP000480548">
    <property type="component" value="Unassembled WGS sequence"/>
</dbReference>
<evidence type="ECO:0000313" key="2">
    <source>
        <dbReference type="Proteomes" id="UP000480548"/>
    </source>
</evidence>
<organism evidence="1 2">
    <name type="scientific">Orbilia oligospora</name>
    <name type="common">Nematode-trapping fungus</name>
    <name type="synonym">Arthrobotrys oligospora</name>
    <dbReference type="NCBI Taxonomy" id="2813651"/>
    <lineage>
        <taxon>Eukaryota</taxon>
        <taxon>Fungi</taxon>
        <taxon>Dikarya</taxon>
        <taxon>Ascomycota</taxon>
        <taxon>Pezizomycotina</taxon>
        <taxon>Orbiliomycetes</taxon>
        <taxon>Orbiliales</taxon>
        <taxon>Orbiliaceae</taxon>
        <taxon>Orbilia</taxon>
    </lineage>
</organism>
<protein>
    <submittedName>
        <fullName evidence="1">Uncharacterized protein</fullName>
    </submittedName>
</protein>
<dbReference type="AlphaFoldDB" id="A0A7C8JMZ5"/>
<accession>A0A7C8JMZ5</accession>
<evidence type="ECO:0000313" key="1">
    <source>
        <dbReference type="EMBL" id="KAF3121826.1"/>
    </source>
</evidence>
<proteinExistence type="predicted"/>
<dbReference type="EMBL" id="WIQZ01000128">
    <property type="protein sequence ID" value="KAF3121826.1"/>
    <property type="molecule type" value="Genomic_DNA"/>
</dbReference>
<name>A0A7C8JMZ5_ORBOL</name>
<reference evidence="1 2" key="1">
    <citation type="submission" date="2019-06" db="EMBL/GenBank/DDBJ databases">
        <authorList>
            <person name="Palmer J.M."/>
        </authorList>
    </citation>
    <scope>NUCLEOTIDE SEQUENCE [LARGE SCALE GENOMIC DNA]</scope>
    <source>
        <strain evidence="1 2">TWF703</strain>
    </source>
</reference>
<gene>
    <name evidence="1" type="ORF">TWF703_001621</name>
</gene>